<accession>A0A443RF04</accession>
<dbReference type="InterPro" id="IPR001881">
    <property type="entry name" value="EGF-like_Ca-bd_dom"/>
</dbReference>
<feature type="domain" description="EGF-like" evidence="8">
    <location>
        <begin position="30"/>
        <end position="73"/>
    </location>
</feature>
<feature type="domain" description="EGF-like" evidence="8">
    <location>
        <begin position="113"/>
        <end position="153"/>
    </location>
</feature>
<dbReference type="AlphaFoldDB" id="A0A443RF04"/>
<keyword evidence="1 5" id="KW-0245">EGF-like domain</keyword>
<name>A0A443RF04_9ACAR</name>
<keyword evidence="3" id="KW-0677">Repeat</keyword>
<evidence type="ECO:0000256" key="2">
    <source>
        <dbReference type="ARBA" id="ARBA00022729"/>
    </source>
</evidence>
<dbReference type="InterPro" id="IPR000152">
    <property type="entry name" value="EGF-type_Asp/Asn_hydroxyl_site"/>
</dbReference>
<dbReference type="PROSITE" id="PS50026">
    <property type="entry name" value="EGF_3"/>
    <property type="match status" value="4"/>
</dbReference>
<dbReference type="SMART" id="SM00179">
    <property type="entry name" value="EGF_CA"/>
    <property type="match status" value="4"/>
</dbReference>
<dbReference type="SUPFAM" id="SSF57196">
    <property type="entry name" value="EGF/Laminin"/>
    <property type="match status" value="3"/>
</dbReference>
<proteinExistence type="predicted"/>
<dbReference type="PROSITE" id="PS01186">
    <property type="entry name" value="EGF_2"/>
    <property type="match status" value="1"/>
</dbReference>
<feature type="domain" description="EGF-like" evidence="8">
    <location>
        <begin position="74"/>
        <end position="111"/>
    </location>
</feature>
<evidence type="ECO:0000313" key="10">
    <source>
        <dbReference type="Proteomes" id="UP000285301"/>
    </source>
</evidence>
<dbReference type="PANTHER" id="PTHR24049">
    <property type="entry name" value="CRUMBS FAMILY MEMBER"/>
    <property type="match status" value="1"/>
</dbReference>
<dbReference type="OrthoDB" id="6514123at2759"/>
<keyword evidence="7" id="KW-0812">Transmembrane</keyword>
<evidence type="ECO:0000256" key="3">
    <source>
        <dbReference type="ARBA" id="ARBA00022737"/>
    </source>
</evidence>
<dbReference type="EMBL" id="NCKU01000868">
    <property type="protein sequence ID" value="RWS13848.1"/>
    <property type="molecule type" value="Genomic_DNA"/>
</dbReference>
<dbReference type="Pfam" id="PF07645">
    <property type="entry name" value="EGF_CA"/>
    <property type="match status" value="1"/>
</dbReference>
<evidence type="ECO:0000256" key="6">
    <source>
        <dbReference type="SAM" id="MobiDB-lite"/>
    </source>
</evidence>
<dbReference type="PROSITE" id="PS00022">
    <property type="entry name" value="EGF_1"/>
    <property type="match status" value="3"/>
</dbReference>
<dbReference type="Proteomes" id="UP000285301">
    <property type="component" value="Unassembled WGS sequence"/>
</dbReference>
<keyword evidence="10" id="KW-1185">Reference proteome</keyword>
<gene>
    <name evidence="9" type="ORF">B4U79_13777</name>
</gene>
<evidence type="ECO:0000256" key="7">
    <source>
        <dbReference type="SAM" id="Phobius"/>
    </source>
</evidence>
<evidence type="ECO:0000313" key="9">
    <source>
        <dbReference type="EMBL" id="RWS13848.1"/>
    </source>
</evidence>
<evidence type="ECO:0000259" key="8">
    <source>
        <dbReference type="PROSITE" id="PS50026"/>
    </source>
</evidence>
<protein>
    <submittedName>
        <fullName evidence="9">Fat-like protein cadherin-related tumor suppressor-like protein</fullName>
    </submittedName>
</protein>
<feature type="domain" description="EGF-like" evidence="8">
    <location>
        <begin position="1"/>
        <end position="28"/>
    </location>
</feature>
<reference evidence="9 10" key="1">
    <citation type="journal article" date="2018" name="Gigascience">
        <title>Genomes of trombidid mites reveal novel predicted allergens and laterally-transferred genes associated with secondary metabolism.</title>
        <authorList>
            <person name="Dong X."/>
            <person name="Chaisiri K."/>
            <person name="Xia D."/>
            <person name="Armstrong S.D."/>
            <person name="Fang Y."/>
            <person name="Donnelly M.J."/>
            <person name="Kadowaki T."/>
            <person name="McGarry J.W."/>
            <person name="Darby A.C."/>
            <person name="Makepeace B.L."/>
        </authorList>
    </citation>
    <scope>NUCLEOTIDE SEQUENCE [LARGE SCALE GENOMIC DNA]</scope>
    <source>
        <strain evidence="9">UoL-WK</strain>
    </source>
</reference>
<dbReference type="InterPro" id="IPR051022">
    <property type="entry name" value="Notch_Cell-Fate_Det"/>
</dbReference>
<evidence type="ECO:0000256" key="5">
    <source>
        <dbReference type="PROSITE-ProRule" id="PRU00076"/>
    </source>
</evidence>
<dbReference type="FunFam" id="2.10.25.10:FF:000038">
    <property type="entry name" value="Fibrillin 2"/>
    <property type="match status" value="1"/>
</dbReference>
<keyword evidence="4 5" id="KW-1015">Disulfide bond</keyword>
<dbReference type="Gene3D" id="2.10.25.10">
    <property type="entry name" value="Laminin"/>
    <property type="match status" value="4"/>
</dbReference>
<dbReference type="InterPro" id="IPR049883">
    <property type="entry name" value="NOTCH1_EGF-like"/>
</dbReference>
<feature type="disulfide bond" evidence="5">
    <location>
        <begin position="101"/>
        <end position="110"/>
    </location>
</feature>
<feature type="transmembrane region" description="Helical" evidence="7">
    <location>
        <begin position="172"/>
        <end position="194"/>
    </location>
</feature>
<dbReference type="PROSITE" id="PS01187">
    <property type="entry name" value="EGF_CA"/>
    <property type="match status" value="1"/>
</dbReference>
<dbReference type="CDD" id="cd00054">
    <property type="entry name" value="EGF_CA"/>
    <property type="match status" value="4"/>
</dbReference>
<dbReference type="PANTHER" id="PTHR24049:SF32">
    <property type="entry name" value="EGF-LIKE DOMAIN-CONTAINING PROTEIN"/>
    <property type="match status" value="1"/>
</dbReference>
<dbReference type="Pfam" id="PF00008">
    <property type="entry name" value="EGF"/>
    <property type="match status" value="1"/>
</dbReference>
<dbReference type="SMART" id="SM00181">
    <property type="entry name" value="EGF"/>
    <property type="match status" value="4"/>
</dbReference>
<dbReference type="InterPro" id="IPR000742">
    <property type="entry name" value="EGF"/>
</dbReference>
<keyword evidence="2" id="KW-0732">Signal</keyword>
<comment type="caution">
    <text evidence="5">Lacks conserved residue(s) required for the propagation of feature annotation.</text>
</comment>
<dbReference type="PROSITE" id="PS00010">
    <property type="entry name" value="ASX_HYDROXYL"/>
    <property type="match status" value="2"/>
</dbReference>
<feature type="region of interest" description="Disordered" evidence="6">
    <location>
        <begin position="257"/>
        <end position="337"/>
    </location>
</feature>
<evidence type="ECO:0000256" key="4">
    <source>
        <dbReference type="ARBA" id="ARBA00023157"/>
    </source>
</evidence>
<sequence length="337" mass="37099">MNDGTCVPLSNGSYECLCPSRYSGKHCEIDLNPCASNPCTNGATCINDLENCPDKVNCYKCNCRAENTGTNCEKLRYCSPNNPCANEGICEETMHGVICRCQRGFHGYYCEHDIDECSSPITVCPPPATCFNLRGSYRCICPLANLNSTLPCSGDNLLTTDKTLFSSPHSDLILLGIIVIIVIIVTLLVVCICLRCHICHKKSRNVPTSAAVYHAVTNNEFCHKNSVTDAVNLNRISKLSNYDMNAMVTYGDQNYQMHPRQRPTSVVDPLNDLTGARNTDSSEVDFENVGQTHLGRDQSDFVQQLRKTNAPPVASISPQIVESSQMPNAENKIQNSK</sequence>
<evidence type="ECO:0000256" key="1">
    <source>
        <dbReference type="ARBA" id="ARBA00022536"/>
    </source>
</evidence>
<feature type="disulfide bond" evidence="5">
    <location>
        <begin position="63"/>
        <end position="72"/>
    </location>
</feature>
<feature type="disulfide bond" evidence="5">
    <location>
        <begin position="18"/>
        <end position="27"/>
    </location>
</feature>
<keyword evidence="7" id="KW-1133">Transmembrane helix</keyword>
<organism evidence="9 10">
    <name type="scientific">Dinothrombium tinctorium</name>
    <dbReference type="NCBI Taxonomy" id="1965070"/>
    <lineage>
        <taxon>Eukaryota</taxon>
        <taxon>Metazoa</taxon>
        <taxon>Ecdysozoa</taxon>
        <taxon>Arthropoda</taxon>
        <taxon>Chelicerata</taxon>
        <taxon>Arachnida</taxon>
        <taxon>Acari</taxon>
        <taxon>Acariformes</taxon>
        <taxon>Trombidiformes</taxon>
        <taxon>Prostigmata</taxon>
        <taxon>Anystina</taxon>
        <taxon>Parasitengona</taxon>
        <taxon>Trombidioidea</taxon>
        <taxon>Trombidiidae</taxon>
        <taxon>Dinothrombium</taxon>
    </lineage>
</organism>
<dbReference type="InterPro" id="IPR018097">
    <property type="entry name" value="EGF_Ca-bd_CS"/>
</dbReference>
<dbReference type="GO" id="GO:0005509">
    <property type="term" value="F:calcium ion binding"/>
    <property type="evidence" value="ECO:0007669"/>
    <property type="project" value="InterPro"/>
</dbReference>
<keyword evidence="7" id="KW-0472">Membrane</keyword>
<comment type="caution">
    <text evidence="9">The sequence shown here is derived from an EMBL/GenBank/DDBJ whole genome shotgun (WGS) entry which is preliminary data.</text>
</comment>
<feature type="compositionally biased region" description="Polar residues" evidence="6">
    <location>
        <begin position="316"/>
        <end position="337"/>
    </location>
</feature>
<dbReference type="STRING" id="1965070.A0A443RF04"/>